<reference evidence="1" key="1">
    <citation type="submission" date="2020-03" db="EMBL/GenBank/DDBJ databases">
        <title>Hybrid Assembly of Korean Phytophthora infestans isolates.</title>
        <authorList>
            <person name="Prokchorchik M."/>
            <person name="Lee Y."/>
            <person name="Seo J."/>
            <person name="Cho J.-H."/>
            <person name="Park Y.-E."/>
            <person name="Jang D.-C."/>
            <person name="Im J.-S."/>
            <person name="Choi J.-G."/>
            <person name="Park H.-J."/>
            <person name="Lee G.-B."/>
            <person name="Lee Y.-G."/>
            <person name="Hong S.-Y."/>
            <person name="Cho K."/>
            <person name="Sohn K.H."/>
        </authorList>
    </citation>
    <scope>NUCLEOTIDE SEQUENCE</scope>
    <source>
        <strain evidence="1">KR_2_A2</strain>
    </source>
</reference>
<proteinExistence type="predicted"/>
<sequence length="148" mass="16985">MGCFQDMIEFYSVDSDLRHGTLVLECFSHEVVLVDGKSTDYCRLIFSIAFDIWNVLKAHKSQSNDGILGATDGIYRLHFGEIGGRTLVDFGTYAERSNSLRHVYIGYICCFFRTEQHVAYAAMFRTIRLITVPTLQVLTLKFDRAYDF</sequence>
<organism evidence="1 2">
    <name type="scientific">Phytophthora infestans</name>
    <name type="common">Potato late blight agent</name>
    <name type="synonym">Botrytis infestans</name>
    <dbReference type="NCBI Taxonomy" id="4787"/>
    <lineage>
        <taxon>Eukaryota</taxon>
        <taxon>Sar</taxon>
        <taxon>Stramenopiles</taxon>
        <taxon>Oomycota</taxon>
        <taxon>Peronosporomycetes</taxon>
        <taxon>Peronosporales</taxon>
        <taxon>Peronosporaceae</taxon>
        <taxon>Phytophthora</taxon>
    </lineage>
</organism>
<name>A0A8S9URJ7_PHYIN</name>
<gene>
    <name evidence="1" type="ORF">GN958_ATG07410</name>
</gene>
<dbReference type="Proteomes" id="UP000704712">
    <property type="component" value="Unassembled WGS sequence"/>
</dbReference>
<accession>A0A8S9URJ7</accession>
<dbReference type="AlphaFoldDB" id="A0A8S9URJ7"/>
<comment type="caution">
    <text evidence="1">The sequence shown here is derived from an EMBL/GenBank/DDBJ whole genome shotgun (WGS) entry which is preliminary data.</text>
</comment>
<dbReference type="EMBL" id="JAACNO010001019">
    <property type="protein sequence ID" value="KAF4143401.1"/>
    <property type="molecule type" value="Genomic_DNA"/>
</dbReference>
<protein>
    <submittedName>
        <fullName evidence="1">Uncharacterized protein</fullName>
    </submittedName>
</protein>
<evidence type="ECO:0000313" key="1">
    <source>
        <dbReference type="EMBL" id="KAF4143401.1"/>
    </source>
</evidence>
<evidence type="ECO:0000313" key="2">
    <source>
        <dbReference type="Proteomes" id="UP000704712"/>
    </source>
</evidence>